<proteinExistence type="predicted"/>
<dbReference type="AlphaFoldDB" id="A0A934M4U6"/>
<evidence type="ECO:0000313" key="2">
    <source>
        <dbReference type="Proteomes" id="UP000622687"/>
    </source>
</evidence>
<organism evidence="1 2">
    <name type="scientific">Clostridium aciditolerans</name>
    <dbReference type="NCBI Taxonomy" id="339861"/>
    <lineage>
        <taxon>Bacteria</taxon>
        <taxon>Bacillati</taxon>
        <taxon>Bacillota</taxon>
        <taxon>Clostridia</taxon>
        <taxon>Eubacteriales</taxon>
        <taxon>Clostridiaceae</taxon>
        <taxon>Clostridium</taxon>
    </lineage>
</organism>
<keyword evidence="2" id="KW-1185">Reference proteome</keyword>
<dbReference type="EMBL" id="JAEEGB010000026">
    <property type="protein sequence ID" value="MBI6874395.1"/>
    <property type="molecule type" value="Genomic_DNA"/>
</dbReference>
<accession>A0A934M4U6</accession>
<sequence length="56" mass="6769">MSFDNYTRNWDTDERINRAKIISNDIINSIDNGEEINYSLFLMKARKFEYCKERVS</sequence>
<dbReference type="Proteomes" id="UP000622687">
    <property type="component" value="Unassembled WGS sequence"/>
</dbReference>
<dbReference type="RefSeq" id="WP_211143778.1">
    <property type="nucleotide sequence ID" value="NZ_JAEEGB010000026.1"/>
</dbReference>
<gene>
    <name evidence="1" type="ORF">I6U51_17115</name>
</gene>
<protein>
    <submittedName>
        <fullName evidence="1">Uncharacterized protein</fullName>
    </submittedName>
</protein>
<name>A0A934M4U6_9CLOT</name>
<comment type="caution">
    <text evidence="1">The sequence shown here is derived from an EMBL/GenBank/DDBJ whole genome shotgun (WGS) entry which is preliminary data.</text>
</comment>
<evidence type="ECO:0000313" key="1">
    <source>
        <dbReference type="EMBL" id="MBI6874395.1"/>
    </source>
</evidence>
<reference evidence="1" key="1">
    <citation type="submission" date="2020-12" db="EMBL/GenBank/DDBJ databases">
        <title>Clostridium thailandense sp. nov., a novel acetogenic bacterium isolated from peat land soil in Thailand.</title>
        <authorList>
            <person name="Chaikitkaew S."/>
            <person name="Birkeland N.K."/>
        </authorList>
    </citation>
    <scope>NUCLEOTIDE SEQUENCE</scope>
    <source>
        <strain evidence="1">DSM 17425</strain>
    </source>
</reference>